<feature type="binding site" evidence="9">
    <location>
        <begin position="40"/>
        <end position="44"/>
    </location>
    <ligand>
        <name>4-amino-2-methyl-5-(diphosphooxymethyl)pyrimidine</name>
        <dbReference type="ChEBI" id="CHEBI:57841"/>
    </ligand>
</feature>
<comment type="caution">
    <text evidence="13">The sequence shown here is derived from an EMBL/GenBank/DDBJ whole genome shotgun (WGS) entry which is preliminary data.</text>
</comment>
<dbReference type="Gene3D" id="3.20.20.70">
    <property type="entry name" value="Aldolase class I"/>
    <property type="match status" value="1"/>
</dbReference>
<evidence type="ECO:0000256" key="10">
    <source>
        <dbReference type="RuleBase" id="RU003826"/>
    </source>
</evidence>
<dbReference type="Proteomes" id="UP000642571">
    <property type="component" value="Unassembled WGS sequence"/>
</dbReference>
<feature type="binding site" evidence="9">
    <location>
        <position position="95"/>
    </location>
    <ligand>
        <name>Mg(2+)</name>
        <dbReference type="ChEBI" id="CHEBI:18420"/>
    </ligand>
</feature>
<feature type="binding site" evidence="9">
    <location>
        <position position="142"/>
    </location>
    <ligand>
        <name>4-amino-2-methyl-5-(diphosphooxymethyl)pyrimidine</name>
        <dbReference type="ChEBI" id="CHEBI:57841"/>
    </ligand>
</feature>
<comment type="similarity">
    <text evidence="9 10">Belongs to the thiamine-phosphate synthase family.</text>
</comment>
<keyword evidence="3 9" id="KW-0479">Metal-binding</keyword>
<dbReference type="InterPro" id="IPR013785">
    <property type="entry name" value="Aldolase_TIM"/>
</dbReference>
<keyword evidence="2 9" id="KW-0808">Transferase</keyword>
<dbReference type="Pfam" id="PF02581">
    <property type="entry name" value="TMP-TENI"/>
    <property type="match status" value="1"/>
</dbReference>
<evidence type="ECO:0000313" key="14">
    <source>
        <dbReference type="Proteomes" id="UP000642571"/>
    </source>
</evidence>
<organism evidence="13 14">
    <name type="scientific">Pontibacillus salipaludis</name>
    <dbReference type="NCBI Taxonomy" id="1697394"/>
    <lineage>
        <taxon>Bacteria</taxon>
        <taxon>Bacillati</taxon>
        <taxon>Bacillota</taxon>
        <taxon>Bacilli</taxon>
        <taxon>Bacillales</taxon>
        <taxon>Bacillaceae</taxon>
        <taxon>Pontibacillus</taxon>
    </lineage>
</organism>
<dbReference type="CDD" id="cd00564">
    <property type="entry name" value="TMP_TenI"/>
    <property type="match status" value="1"/>
</dbReference>
<evidence type="ECO:0000256" key="8">
    <source>
        <dbReference type="ARBA" id="ARBA00047883"/>
    </source>
</evidence>
<keyword evidence="5 9" id="KW-0784">Thiamine biosynthesis</keyword>
<evidence type="ECO:0000256" key="1">
    <source>
        <dbReference type="ARBA" id="ARBA00005165"/>
    </source>
</evidence>
<comment type="catalytic activity">
    <reaction evidence="7 9 10">
        <text>2-(2-carboxy-4-methylthiazol-5-yl)ethyl phosphate + 4-amino-2-methyl-5-(diphosphooxymethyl)pyrimidine + 2 H(+) = thiamine phosphate + CO2 + diphosphate</text>
        <dbReference type="Rhea" id="RHEA:47848"/>
        <dbReference type="ChEBI" id="CHEBI:15378"/>
        <dbReference type="ChEBI" id="CHEBI:16526"/>
        <dbReference type="ChEBI" id="CHEBI:33019"/>
        <dbReference type="ChEBI" id="CHEBI:37575"/>
        <dbReference type="ChEBI" id="CHEBI:57841"/>
        <dbReference type="ChEBI" id="CHEBI:62890"/>
        <dbReference type="EC" id="2.5.1.3"/>
    </reaction>
</comment>
<feature type="binding site" evidence="9">
    <location>
        <begin position="139"/>
        <end position="141"/>
    </location>
    <ligand>
        <name>2-[(2R,5Z)-2-carboxy-4-methylthiazol-5(2H)-ylidene]ethyl phosphate</name>
        <dbReference type="ChEBI" id="CHEBI:62899"/>
    </ligand>
</feature>
<comment type="pathway">
    <text evidence="1 9 11">Cofactor biosynthesis; thiamine diphosphate biosynthesis; thiamine phosphate from 4-amino-2-methyl-5-diphosphomethylpyrimidine and 4-methyl-5-(2-phosphoethyl)-thiazole: step 1/1.</text>
</comment>
<evidence type="ECO:0000256" key="5">
    <source>
        <dbReference type="ARBA" id="ARBA00022977"/>
    </source>
</evidence>
<evidence type="ECO:0000256" key="3">
    <source>
        <dbReference type="ARBA" id="ARBA00022723"/>
    </source>
</evidence>
<evidence type="ECO:0000256" key="2">
    <source>
        <dbReference type="ARBA" id="ARBA00022679"/>
    </source>
</evidence>
<dbReference type="PANTHER" id="PTHR20857:SF15">
    <property type="entry name" value="THIAMINE-PHOSPHATE SYNTHASE"/>
    <property type="match status" value="1"/>
</dbReference>
<dbReference type="EMBL" id="BMIN01000007">
    <property type="protein sequence ID" value="GGD12192.1"/>
    <property type="molecule type" value="Genomic_DNA"/>
</dbReference>
<dbReference type="PANTHER" id="PTHR20857">
    <property type="entry name" value="THIAMINE-PHOSPHATE PYROPHOSPHORYLASE"/>
    <property type="match status" value="1"/>
</dbReference>
<keyword evidence="14" id="KW-1185">Reference proteome</keyword>
<feature type="domain" description="Thiamine phosphate synthase/TenI" evidence="12">
    <location>
        <begin position="11"/>
        <end position="194"/>
    </location>
</feature>
<feature type="binding site" evidence="9">
    <location>
        <position position="75"/>
    </location>
    <ligand>
        <name>4-amino-2-methyl-5-(diphosphooxymethyl)pyrimidine</name>
        <dbReference type="ChEBI" id="CHEBI:57841"/>
    </ligand>
</feature>
<feature type="binding site" evidence="9">
    <location>
        <position position="76"/>
    </location>
    <ligand>
        <name>Mg(2+)</name>
        <dbReference type="ChEBI" id="CHEBI:18420"/>
    </ligand>
</feature>
<comment type="function">
    <text evidence="9">Condenses 4-methyl-5-(beta-hydroxyethyl)thiazole monophosphate (THZ-P) and 2-methyl-4-amino-5-hydroxymethyl pyrimidine pyrophosphate (HMP-PP) to form thiamine monophosphate (TMP).</text>
</comment>
<keyword evidence="4 9" id="KW-0460">Magnesium</keyword>
<dbReference type="HAMAP" id="MF_00097">
    <property type="entry name" value="TMP_synthase"/>
    <property type="match status" value="1"/>
</dbReference>
<dbReference type="EC" id="2.5.1.3" evidence="9"/>
<comment type="cofactor">
    <cofactor evidence="9">
        <name>Mg(2+)</name>
        <dbReference type="ChEBI" id="CHEBI:18420"/>
    </cofactor>
    <text evidence="9">Binds 1 Mg(2+) ion per subunit.</text>
</comment>
<feature type="binding site" evidence="9">
    <location>
        <position position="113"/>
    </location>
    <ligand>
        <name>4-amino-2-methyl-5-(diphosphooxymethyl)pyrimidine</name>
        <dbReference type="ChEBI" id="CHEBI:57841"/>
    </ligand>
</feature>
<dbReference type="InterPro" id="IPR036206">
    <property type="entry name" value="ThiamineP_synth_sf"/>
</dbReference>
<feature type="binding site" evidence="9">
    <location>
        <position position="171"/>
    </location>
    <ligand>
        <name>2-[(2R,5Z)-2-carboxy-4-methylthiazol-5(2H)-ylidene]ethyl phosphate</name>
        <dbReference type="ChEBI" id="CHEBI:62899"/>
    </ligand>
</feature>
<evidence type="ECO:0000256" key="6">
    <source>
        <dbReference type="ARBA" id="ARBA00047334"/>
    </source>
</evidence>
<name>A0ABQ1Q4Q2_9BACI</name>
<proteinExistence type="inferred from homology"/>
<sequence>MKGEMKSLLKLYFIMGSQDCQRDPRDILREAIHGGITCFQYREKGPHSLKGFQKIQLAKDLQLICKEHQIPFIVNDDVNLAQRLNADGIHVGQDDLNIREVVNRCKGMIIGLSATSVEEAIRAPFDSIDYLGVGPIYQTSTKRDAKRPIGLAGLTKIREVALDFPIVAIGGINTRNLKDVLQAGADGGSFISAITAYPNGTQAAKQLYNASM</sequence>
<evidence type="ECO:0000256" key="11">
    <source>
        <dbReference type="RuleBase" id="RU004253"/>
    </source>
</evidence>
<feature type="binding site" evidence="9">
    <location>
        <begin position="191"/>
        <end position="192"/>
    </location>
    <ligand>
        <name>2-[(2R,5Z)-2-carboxy-4-methylthiazol-5(2H)-ylidene]ethyl phosphate</name>
        <dbReference type="ChEBI" id="CHEBI:62899"/>
    </ligand>
</feature>
<comment type="catalytic activity">
    <reaction evidence="6 9 10">
        <text>4-methyl-5-(2-phosphooxyethyl)-thiazole + 4-amino-2-methyl-5-(diphosphooxymethyl)pyrimidine + H(+) = thiamine phosphate + diphosphate</text>
        <dbReference type="Rhea" id="RHEA:22328"/>
        <dbReference type="ChEBI" id="CHEBI:15378"/>
        <dbReference type="ChEBI" id="CHEBI:33019"/>
        <dbReference type="ChEBI" id="CHEBI:37575"/>
        <dbReference type="ChEBI" id="CHEBI:57841"/>
        <dbReference type="ChEBI" id="CHEBI:58296"/>
        <dbReference type="EC" id="2.5.1.3"/>
    </reaction>
</comment>
<protein>
    <recommendedName>
        <fullName evidence="9">Thiamine-phosphate synthase</fullName>
        <shortName evidence="9">TP synthase</shortName>
        <shortName evidence="9">TPS</shortName>
        <ecNumber evidence="9">2.5.1.3</ecNumber>
    </recommendedName>
    <alternativeName>
        <fullName evidence="9">Thiamine-phosphate pyrophosphorylase</fullName>
        <shortName evidence="9">TMP pyrophosphorylase</shortName>
        <shortName evidence="9">TMP-PPase</shortName>
    </alternativeName>
</protein>
<dbReference type="NCBIfam" id="TIGR00693">
    <property type="entry name" value="thiE"/>
    <property type="match status" value="1"/>
</dbReference>
<dbReference type="InterPro" id="IPR022998">
    <property type="entry name" value="ThiamineP_synth_TenI"/>
</dbReference>
<comment type="catalytic activity">
    <reaction evidence="8 9 10">
        <text>2-[(2R,5Z)-2-carboxy-4-methylthiazol-5(2H)-ylidene]ethyl phosphate + 4-amino-2-methyl-5-(diphosphooxymethyl)pyrimidine + 2 H(+) = thiamine phosphate + CO2 + diphosphate</text>
        <dbReference type="Rhea" id="RHEA:47844"/>
        <dbReference type="ChEBI" id="CHEBI:15378"/>
        <dbReference type="ChEBI" id="CHEBI:16526"/>
        <dbReference type="ChEBI" id="CHEBI:33019"/>
        <dbReference type="ChEBI" id="CHEBI:37575"/>
        <dbReference type="ChEBI" id="CHEBI:57841"/>
        <dbReference type="ChEBI" id="CHEBI:62899"/>
        <dbReference type="EC" id="2.5.1.3"/>
    </reaction>
</comment>
<accession>A0ABQ1Q4Q2</accession>
<evidence type="ECO:0000256" key="7">
    <source>
        <dbReference type="ARBA" id="ARBA00047851"/>
    </source>
</evidence>
<evidence type="ECO:0000313" key="13">
    <source>
        <dbReference type="EMBL" id="GGD12192.1"/>
    </source>
</evidence>
<dbReference type="SUPFAM" id="SSF51391">
    <property type="entry name" value="Thiamin phosphate synthase"/>
    <property type="match status" value="1"/>
</dbReference>
<evidence type="ECO:0000256" key="4">
    <source>
        <dbReference type="ARBA" id="ARBA00022842"/>
    </source>
</evidence>
<dbReference type="InterPro" id="IPR034291">
    <property type="entry name" value="TMP_synthase"/>
</dbReference>
<reference evidence="14" key="1">
    <citation type="journal article" date="2019" name="Int. J. Syst. Evol. Microbiol.">
        <title>The Global Catalogue of Microorganisms (GCM) 10K type strain sequencing project: providing services to taxonomists for standard genome sequencing and annotation.</title>
        <authorList>
            <consortium name="The Broad Institute Genomics Platform"/>
            <consortium name="The Broad Institute Genome Sequencing Center for Infectious Disease"/>
            <person name="Wu L."/>
            <person name="Ma J."/>
        </authorList>
    </citation>
    <scope>NUCLEOTIDE SEQUENCE [LARGE SCALE GENOMIC DNA]</scope>
    <source>
        <strain evidence="14">CGMCC 1.15353</strain>
    </source>
</reference>
<gene>
    <name evidence="9 13" type="primary">thiE</name>
    <name evidence="13" type="ORF">GCM10011389_19680</name>
</gene>
<evidence type="ECO:0000259" key="12">
    <source>
        <dbReference type="Pfam" id="PF02581"/>
    </source>
</evidence>
<evidence type="ECO:0000256" key="9">
    <source>
        <dbReference type="HAMAP-Rule" id="MF_00097"/>
    </source>
</evidence>